<keyword evidence="2" id="KW-0969">Cilium</keyword>
<dbReference type="AlphaFoldDB" id="A0A316D807"/>
<reference evidence="2 3" key="1">
    <citation type="submission" date="2018-05" db="EMBL/GenBank/DDBJ databases">
        <title>Genomic Encyclopedia of Type Strains, Phase IV (KMG-IV): sequencing the most valuable type-strain genomes for metagenomic binning, comparative biology and taxonomic classification.</title>
        <authorList>
            <person name="Goeker M."/>
        </authorList>
    </citation>
    <scope>NUCLEOTIDE SEQUENCE [LARGE SCALE GENOMIC DNA]</scope>
    <source>
        <strain evidence="2 3">DSM 18773</strain>
    </source>
</reference>
<feature type="region of interest" description="Disordered" evidence="1">
    <location>
        <begin position="1"/>
        <end position="24"/>
    </location>
</feature>
<proteinExistence type="predicted"/>
<dbReference type="Proteomes" id="UP000245634">
    <property type="component" value="Unassembled WGS sequence"/>
</dbReference>
<gene>
    <name evidence="2" type="ORF">C7459_10959</name>
</gene>
<organism evidence="2 3">
    <name type="scientific">Tumebacillus permanentifrigoris</name>
    <dbReference type="NCBI Taxonomy" id="378543"/>
    <lineage>
        <taxon>Bacteria</taxon>
        <taxon>Bacillati</taxon>
        <taxon>Bacillota</taxon>
        <taxon>Bacilli</taxon>
        <taxon>Bacillales</taxon>
        <taxon>Alicyclobacillaceae</taxon>
        <taxon>Tumebacillus</taxon>
    </lineage>
</organism>
<evidence type="ECO:0000313" key="2">
    <source>
        <dbReference type="EMBL" id="PWK12707.1"/>
    </source>
</evidence>
<keyword evidence="2" id="KW-0966">Cell projection</keyword>
<keyword evidence="2" id="KW-0282">Flagellum</keyword>
<dbReference type="InterPro" id="IPR013367">
    <property type="entry name" value="Flagellar_put"/>
</dbReference>
<dbReference type="Pfam" id="PF12611">
    <property type="entry name" value="Flagellar_put"/>
    <property type="match status" value="1"/>
</dbReference>
<name>A0A316D807_9BACL</name>
<sequence>MSQGWPMRPVTRPNAPQTELPIRNNPSAQRAAGTVSFQDELNKQLQVRQQQPVTFSAHALERLRMRNIRLTQDDMTRLGSAIDRVAAKGGRESLVVYNDTAYLINVKNRTVITAVDKAHMQDHVFTKIDSAVFA</sequence>
<accession>A0A316D807</accession>
<dbReference type="EMBL" id="QGGL01000009">
    <property type="protein sequence ID" value="PWK12707.1"/>
    <property type="molecule type" value="Genomic_DNA"/>
</dbReference>
<evidence type="ECO:0000313" key="3">
    <source>
        <dbReference type="Proteomes" id="UP000245634"/>
    </source>
</evidence>
<comment type="caution">
    <text evidence="2">The sequence shown here is derived from an EMBL/GenBank/DDBJ whole genome shotgun (WGS) entry which is preliminary data.</text>
</comment>
<dbReference type="NCBIfam" id="TIGR02530">
    <property type="entry name" value="flg_new"/>
    <property type="match status" value="1"/>
</dbReference>
<protein>
    <submittedName>
        <fullName evidence="2">Flagellar operon protein</fullName>
    </submittedName>
</protein>
<keyword evidence="3" id="KW-1185">Reference proteome</keyword>
<evidence type="ECO:0000256" key="1">
    <source>
        <dbReference type="SAM" id="MobiDB-lite"/>
    </source>
</evidence>